<dbReference type="Pfam" id="PF06114">
    <property type="entry name" value="Peptidase_M78"/>
    <property type="match status" value="1"/>
</dbReference>
<organism evidence="2 3">
    <name type="scientific">Mycolicibacterium sarraceniae</name>
    <dbReference type="NCBI Taxonomy" id="1534348"/>
    <lineage>
        <taxon>Bacteria</taxon>
        <taxon>Bacillati</taxon>
        <taxon>Actinomycetota</taxon>
        <taxon>Actinomycetes</taxon>
        <taxon>Mycobacteriales</taxon>
        <taxon>Mycobacteriaceae</taxon>
        <taxon>Mycolicibacterium</taxon>
    </lineage>
</organism>
<proteinExistence type="predicted"/>
<dbReference type="PANTHER" id="PTHR43236:SF1">
    <property type="entry name" value="BLL7220 PROTEIN"/>
    <property type="match status" value="1"/>
</dbReference>
<evidence type="ECO:0000313" key="2">
    <source>
        <dbReference type="EMBL" id="BBY58971.1"/>
    </source>
</evidence>
<protein>
    <recommendedName>
        <fullName evidence="1">IrrE N-terminal-like domain-containing protein</fullName>
    </recommendedName>
</protein>
<dbReference type="InterPro" id="IPR010359">
    <property type="entry name" value="IrrE_HExxH"/>
</dbReference>
<evidence type="ECO:0000313" key="3">
    <source>
        <dbReference type="Proteomes" id="UP000466445"/>
    </source>
</evidence>
<keyword evidence="3" id="KW-1185">Reference proteome</keyword>
<dbReference type="PANTHER" id="PTHR43236">
    <property type="entry name" value="ANTITOXIN HIGA1"/>
    <property type="match status" value="1"/>
</dbReference>
<sequence length="207" mass="22657">MPPIAEKVDAYSTWHDDKPFVFLARRRSPEGMRFDVAHELGHLVLHPAAACDDTAQEREANEFASEFLIPGDAIPEYLRSNPPISDLLEVRDQFKVSATALAHATHAAGRMTDWAYRNTCIELSGRGFRKGEPGGMPNHEMSRVFPQILGTRGTVTARQVAAELRVPVQEVRALTFGVELGAAAAGVDAPAMNNAATMSHSQLRLVR</sequence>
<name>A0A7I7SRH3_9MYCO</name>
<dbReference type="AlphaFoldDB" id="A0A7I7SRH3"/>
<dbReference type="RefSeq" id="WP_163696755.1">
    <property type="nucleotide sequence ID" value="NZ_AP022595.1"/>
</dbReference>
<feature type="domain" description="IrrE N-terminal-like" evidence="1">
    <location>
        <begin position="6"/>
        <end position="104"/>
    </location>
</feature>
<accession>A0A7I7SRH3</accession>
<dbReference type="InterPro" id="IPR052345">
    <property type="entry name" value="Rad_response_metalloprotease"/>
</dbReference>
<reference evidence="2 3" key="1">
    <citation type="journal article" date="2019" name="Emerg. Microbes Infect.">
        <title>Comprehensive subspecies identification of 175 nontuberculous mycobacteria species based on 7547 genomic profiles.</title>
        <authorList>
            <person name="Matsumoto Y."/>
            <person name="Kinjo T."/>
            <person name="Motooka D."/>
            <person name="Nabeya D."/>
            <person name="Jung N."/>
            <person name="Uechi K."/>
            <person name="Horii T."/>
            <person name="Iida T."/>
            <person name="Fujita J."/>
            <person name="Nakamura S."/>
        </authorList>
    </citation>
    <scope>NUCLEOTIDE SEQUENCE [LARGE SCALE GENOMIC DNA]</scope>
    <source>
        <strain evidence="2 3">JCM 30395</strain>
    </source>
</reference>
<dbReference type="Proteomes" id="UP000466445">
    <property type="component" value="Chromosome"/>
</dbReference>
<dbReference type="KEGG" id="msar:MSAR_21070"/>
<evidence type="ECO:0000259" key="1">
    <source>
        <dbReference type="Pfam" id="PF06114"/>
    </source>
</evidence>
<dbReference type="EMBL" id="AP022595">
    <property type="protein sequence ID" value="BBY58971.1"/>
    <property type="molecule type" value="Genomic_DNA"/>
</dbReference>
<dbReference type="Gene3D" id="1.10.10.2910">
    <property type="match status" value="1"/>
</dbReference>
<gene>
    <name evidence="2" type="ORF">MSAR_21070</name>
</gene>